<dbReference type="PANTHER" id="PTHR33886">
    <property type="entry name" value="UNSATURATED RHAMNOGALACTURONAN HYDROLASE (EUROFUNG)"/>
    <property type="match status" value="1"/>
</dbReference>
<accession>A0A9X4QLZ7</accession>
<organism evidence="2 3">
    <name type="scientific">Cohnella ginsengisoli</name>
    <dbReference type="NCBI Taxonomy" id="425004"/>
    <lineage>
        <taxon>Bacteria</taxon>
        <taxon>Bacillati</taxon>
        <taxon>Bacillota</taxon>
        <taxon>Bacilli</taxon>
        <taxon>Bacillales</taxon>
        <taxon>Paenibacillaceae</taxon>
        <taxon>Cohnella</taxon>
    </lineage>
</organism>
<sequence>MYGLLQTARELGRPEIGDYARAHIDSCTDWYEYSLWDKAAYGFPSINHQLVLMKMLDNCGSFGSAMLEAYPSEGNADYLGIADFIANRLERRDDGAYYRLCVGEYSADTMWADDLYMSAPFLSRYAGITGNRQYLDDAASQFLHYRRYLYMEDRGVMSHVYDFKYGKATRIPWGRGNGWTLFSLSELLERLPAEHADRPALLAFFRELCAGIAAQQGESGLWRQVLTDPDAYEEASCTAMFAYAFARGVRFGWLEDAARYTEAALRAWRGLAAKAIDRQGNVHGVCSGSRYSFTADYYKYDLLTVVNDNHGTGIMMLAGVEICRLETFLRERDSSGTPGAVQARSGV</sequence>
<dbReference type="InterPro" id="IPR052043">
    <property type="entry name" value="PolySaccharide_Degr_Enz"/>
</dbReference>
<evidence type="ECO:0000313" key="3">
    <source>
        <dbReference type="Proteomes" id="UP001153387"/>
    </source>
</evidence>
<dbReference type="Pfam" id="PF07470">
    <property type="entry name" value="Glyco_hydro_88"/>
    <property type="match status" value="1"/>
</dbReference>
<dbReference type="Gene3D" id="1.50.10.10">
    <property type="match status" value="1"/>
</dbReference>
<dbReference type="Proteomes" id="UP001153387">
    <property type="component" value="Unassembled WGS sequence"/>
</dbReference>
<keyword evidence="3" id="KW-1185">Reference proteome</keyword>
<gene>
    <name evidence="2" type="ORF">OMP38_09805</name>
</gene>
<evidence type="ECO:0000256" key="1">
    <source>
        <dbReference type="ARBA" id="ARBA00022801"/>
    </source>
</evidence>
<keyword evidence="1 2" id="KW-0378">Hydrolase</keyword>
<dbReference type="EMBL" id="JAPDHZ010000002">
    <property type="protein sequence ID" value="MDG0791133.1"/>
    <property type="molecule type" value="Genomic_DNA"/>
</dbReference>
<evidence type="ECO:0000313" key="2">
    <source>
        <dbReference type="EMBL" id="MDG0791133.1"/>
    </source>
</evidence>
<comment type="caution">
    <text evidence="2">The sequence shown here is derived from an EMBL/GenBank/DDBJ whole genome shotgun (WGS) entry which is preliminary data.</text>
</comment>
<dbReference type="AlphaFoldDB" id="A0A9X4QLZ7"/>
<dbReference type="InterPro" id="IPR008928">
    <property type="entry name" value="6-hairpin_glycosidase_sf"/>
</dbReference>
<dbReference type="GO" id="GO:0005975">
    <property type="term" value="P:carbohydrate metabolic process"/>
    <property type="evidence" value="ECO:0007669"/>
    <property type="project" value="InterPro"/>
</dbReference>
<name>A0A9X4QLZ7_9BACL</name>
<dbReference type="SUPFAM" id="SSF48208">
    <property type="entry name" value="Six-hairpin glycosidases"/>
    <property type="match status" value="1"/>
</dbReference>
<dbReference type="GO" id="GO:0016787">
    <property type="term" value="F:hydrolase activity"/>
    <property type="evidence" value="ECO:0007669"/>
    <property type="project" value="UniProtKB-KW"/>
</dbReference>
<protein>
    <submittedName>
        <fullName evidence="2">Glycoside hydrolase family 88 protein</fullName>
    </submittedName>
</protein>
<reference evidence="2 3" key="1">
    <citation type="submission" date="2022-10" db="EMBL/GenBank/DDBJ databases">
        <title>Comparative genomic analysis of Cohnella hashimotonis sp. nov., isolated from the International Space Station.</title>
        <authorList>
            <person name="Simpson A."/>
            <person name="Venkateswaran K."/>
        </authorList>
    </citation>
    <scope>NUCLEOTIDE SEQUENCE [LARGE SCALE GENOMIC DNA]</scope>
    <source>
        <strain evidence="2 3">DSM 18997</strain>
    </source>
</reference>
<dbReference type="InterPro" id="IPR010905">
    <property type="entry name" value="Glyco_hydro_88"/>
</dbReference>
<dbReference type="PANTHER" id="PTHR33886:SF8">
    <property type="entry name" value="UNSATURATED RHAMNOGALACTURONAN HYDROLASE (EUROFUNG)"/>
    <property type="match status" value="1"/>
</dbReference>
<dbReference type="InterPro" id="IPR012341">
    <property type="entry name" value="6hp_glycosidase-like_sf"/>
</dbReference>
<proteinExistence type="predicted"/>